<dbReference type="AlphaFoldDB" id="A0A4P8IGI2"/>
<gene>
    <name evidence="2" type="ORF">AR1Y2_1609</name>
</gene>
<sequence>MVRLIQYFFGSIFLEISGPSVERFLNLCAKQNLVLWKLKPGGKGYQCSIQKRAYETVLTLAEKTGTTVQILGRKGLPFFLLQHRKRKMFFFGIGMALVLMFLMSQFIWEITISGNERYSKSDMLKYVRNNFYQIGTFKKKIDCNLLEEHIREDHEGIAWVSCSINGTRLHIDIKESLDRKTKQNPKKPCDIVSNKKGTITAMSVKSGTPLVQVGDKVKIGDTLISGMIYYYSDDYQVTETSKIKADGQIILRTNEEYKETIPIATYEKKFVSKSTRVESIQLLNWQLKLPIKEQKGDFDVLGEKKLLHIGDLYFPIGITTKKFEGYEPERRVLTEAQAQSRLKKRLASYLEKKKKKGIKVIKTNIQYQRQGNDYIAKGTIQVEEPVGKIRNIKSLTKKQVEKITPTTATPR</sequence>
<accession>A0A4P8IGI2</accession>
<dbReference type="Proteomes" id="UP000298653">
    <property type="component" value="Chromosome"/>
</dbReference>
<keyword evidence="1" id="KW-1133">Transmembrane helix</keyword>
<name>A0A4P8IGI2_9FIRM</name>
<dbReference type="OrthoDB" id="1640349at2"/>
<keyword evidence="1" id="KW-0812">Transmembrane</keyword>
<keyword evidence="1" id="KW-0472">Membrane</keyword>
<evidence type="ECO:0000313" key="2">
    <source>
        <dbReference type="EMBL" id="QCP35063.1"/>
    </source>
</evidence>
<evidence type="ECO:0000256" key="1">
    <source>
        <dbReference type="SAM" id="Phobius"/>
    </source>
</evidence>
<feature type="transmembrane region" description="Helical" evidence="1">
    <location>
        <begin position="88"/>
        <end position="108"/>
    </location>
</feature>
<proteinExistence type="predicted"/>
<reference evidence="2 3" key="1">
    <citation type="submission" date="2019-05" db="EMBL/GenBank/DDBJ databases">
        <title>Complete genome sequencing of Anaerostipes rhamnosivorans.</title>
        <authorList>
            <person name="Bui T.P.N."/>
            <person name="de Vos W.M."/>
        </authorList>
    </citation>
    <scope>NUCLEOTIDE SEQUENCE [LARGE SCALE GENOMIC DNA]</scope>
    <source>
        <strain evidence="2 3">1y2</strain>
    </source>
</reference>
<dbReference type="PIRSF" id="PIRSF029895">
    <property type="entry name" value="SpoIV"/>
    <property type="match status" value="1"/>
</dbReference>
<keyword evidence="3" id="KW-1185">Reference proteome</keyword>
<organism evidence="2 3">
    <name type="scientific">Anaerostipes rhamnosivorans</name>
    <dbReference type="NCBI Taxonomy" id="1229621"/>
    <lineage>
        <taxon>Bacteria</taxon>
        <taxon>Bacillati</taxon>
        <taxon>Bacillota</taxon>
        <taxon>Clostridia</taxon>
        <taxon>Lachnospirales</taxon>
        <taxon>Lachnospiraceae</taxon>
        <taxon>Anaerostipes</taxon>
    </lineage>
</organism>
<protein>
    <submittedName>
        <fullName evidence="2">Stage IV sporulation protein</fullName>
    </submittedName>
</protein>
<dbReference type="InterPro" id="IPR010690">
    <property type="entry name" value="YqfD"/>
</dbReference>
<dbReference type="Pfam" id="PF06898">
    <property type="entry name" value="YqfD"/>
    <property type="match status" value="1"/>
</dbReference>
<evidence type="ECO:0000313" key="3">
    <source>
        <dbReference type="Proteomes" id="UP000298653"/>
    </source>
</evidence>
<dbReference type="RefSeq" id="WP_137328490.1">
    <property type="nucleotide sequence ID" value="NZ_CP040058.1"/>
</dbReference>
<dbReference type="KEGG" id="arf:AR1Y2_1609"/>
<dbReference type="EMBL" id="CP040058">
    <property type="protein sequence ID" value="QCP35063.1"/>
    <property type="molecule type" value="Genomic_DNA"/>
</dbReference>